<dbReference type="VEuPathDB" id="ToxoDB:ETH_00023120"/>
<reference evidence="2" key="1">
    <citation type="journal article" date="2012" name="BMC Genomics">
        <title>Characterisation of full-length cDNA sequences provides insights into the Eimeria tenella transcriptome.</title>
        <authorList>
            <person name="Amiruddin N."/>
            <person name="Lee X.W."/>
            <person name="Blake D.P."/>
            <person name="Suzuki Y."/>
            <person name="Tay Y.L."/>
            <person name="Lim L.S."/>
            <person name="Tomley F.M."/>
            <person name="Watanabe J."/>
            <person name="Sugimoto C."/>
            <person name="Wan K.L."/>
        </authorList>
    </citation>
    <scope>NUCLEOTIDE SEQUENCE</scope>
    <source>
        <strain evidence="2">Houghton</strain>
    </source>
</reference>
<name>H9B9R6_EIMTE</name>
<dbReference type="GeneID" id="25253736"/>
<gene>
    <name evidence="3" type="ORF">ETH_00023120</name>
</gene>
<dbReference type="VEuPathDB" id="ToxoDB:ETH2_0840800"/>
<keyword evidence="4" id="KW-1185">Reference proteome</keyword>
<organism evidence="2">
    <name type="scientific">Eimeria tenella</name>
    <name type="common">Coccidian parasite</name>
    <dbReference type="NCBI Taxonomy" id="5802"/>
    <lineage>
        <taxon>Eukaryota</taxon>
        <taxon>Sar</taxon>
        <taxon>Alveolata</taxon>
        <taxon>Apicomplexa</taxon>
        <taxon>Conoidasida</taxon>
        <taxon>Coccidia</taxon>
        <taxon>Eucoccidiorida</taxon>
        <taxon>Eimeriorina</taxon>
        <taxon>Eimeriidae</taxon>
        <taxon>Eimeria</taxon>
    </lineage>
</organism>
<dbReference type="AlphaFoldDB" id="H9B9R6"/>
<reference evidence="3" key="3">
    <citation type="submission" date="2013-10" db="EMBL/GenBank/DDBJ databases">
        <authorList>
            <person name="Aslett M."/>
        </authorList>
    </citation>
    <scope>NUCLEOTIDE SEQUENCE [LARGE SCALE GENOMIC DNA]</scope>
    <source>
        <strain evidence="3">Houghton</strain>
    </source>
</reference>
<dbReference type="EMBL" id="JN987503">
    <property type="protein sequence ID" value="AET50726.1"/>
    <property type="molecule type" value="mRNA"/>
</dbReference>
<dbReference type="EMBL" id="HG675768">
    <property type="protein sequence ID" value="CDJ43483.1"/>
    <property type="molecule type" value="Genomic_DNA"/>
</dbReference>
<sequence length="316" mass="35801">MERKGKQTPPLNLPLSGKKDVQISPRYYEPGSSHRHSVASTGVGDSYSPLFRSPELTYRSSALPSPKAVQSRVPPLPPSRGARQHVPRRDVPRPAVLVSSPFEELPRGQLITPEIIKAKQRGTSLPPLKETHLNMLDEYISPETANWINTIPTEDMLRISGSTDQTHDVRFTQEPVQYHLDHPFPPSVLKKYPNYADFPLLLSKVHRPTLKPNFRDRHEVEHLRGHNEAMLESHCGEKPLNSEVAVREAYMHVPNFGRVQVVLTDYPDGTSYPLVTLPKMTPHDILKVLDMQKAAQQRSWVNVFFSILHKISCGLF</sequence>
<accession>H9B9R6</accession>
<evidence type="ECO:0000256" key="1">
    <source>
        <dbReference type="SAM" id="MobiDB-lite"/>
    </source>
</evidence>
<reference evidence="3" key="2">
    <citation type="submission" date="2013-10" db="EMBL/GenBank/DDBJ databases">
        <title>Genomic analysis of the causative agents of coccidiosis in chickens.</title>
        <authorList>
            <person name="Reid A.J."/>
            <person name="Blake D."/>
            <person name="Billington K."/>
            <person name="Browne H."/>
            <person name="Dunn M."/>
            <person name="Hung S."/>
            <person name="Kawahara F."/>
            <person name="Miranda-Saavedra D."/>
            <person name="Mourier T."/>
            <person name="Nagra H."/>
            <person name="Otto T.D."/>
            <person name="Rawlings N."/>
            <person name="Sanchez A."/>
            <person name="Sanders M."/>
            <person name="Subramaniam C."/>
            <person name="Tay Y."/>
            <person name="Dear P."/>
            <person name="Doerig C."/>
            <person name="Gruber A."/>
            <person name="Parkinson J."/>
            <person name="Shirley M."/>
            <person name="Wan K.L."/>
            <person name="Berriman M."/>
            <person name="Tomley F."/>
            <person name="Pain A."/>
        </authorList>
    </citation>
    <scope>NUCLEOTIDE SEQUENCE [LARGE SCALE GENOMIC DNA]</scope>
    <source>
        <strain evidence="3">Houghton</strain>
    </source>
</reference>
<dbReference type="OMA" id="HNEAMLE"/>
<evidence type="ECO:0000313" key="2">
    <source>
        <dbReference type="EMBL" id="AET50726.1"/>
    </source>
</evidence>
<evidence type="ECO:0000313" key="3">
    <source>
        <dbReference type="EMBL" id="CDJ43483.1"/>
    </source>
</evidence>
<feature type="region of interest" description="Disordered" evidence="1">
    <location>
        <begin position="1"/>
        <end position="88"/>
    </location>
</feature>
<protein>
    <submittedName>
        <fullName evidence="2">Uncharacterized protein</fullName>
    </submittedName>
</protein>
<evidence type="ECO:0000313" key="4">
    <source>
        <dbReference type="Proteomes" id="UP000030747"/>
    </source>
</evidence>
<dbReference type="Proteomes" id="UP000030747">
    <property type="component" value="Unassembled WGS sequence"/>
</dbReference>
<dbReference type="RefSeq" id="XP_013234233.1">
    <property type="nucleotide sequence ID" value="XM_013378779.1"/>
</dbReference>
<proteinExistence type="evidence at transcript level"/>
<dbReference type="OrthoDB" id="329639at2759"/>